<name>A0A2N0ZBA7_9BACI</name>
<comment type="caution">
    <text evidence="1">The sequence shown here is derived from an EMBL/GenBank/DDBJ whole genome shotgun (WGS) entry which is preliminary data.</text>
</comment>
<keyword evidence="2" id="KW-1185">Reference proteome</keyword>
<proteinExistence type="predicted"/>
<evidence type="ECO:0000313" key="2">
    <source>
        <dbReference type="Proteomes" id="UP000233343"/>
    </source>
</evidence>
<gene>
    <name evidence="1" type="ORF">CWS20_22190</name>
</gene>
<organism evidence="1 2">
    <name type="scientific">Cytobacillus horneckiae</name>
    <dbReference type="NCBI Taxonomy" id="549687"/>
    <lineage>
        <taxon>Bacteria</taxon>
        <taxon>Bacillati</taxon>
        <taxon>Bacillota</taxon>
        <taxon>Bacilli</taxon>
        <taxon>Bacillales</taxon>
        <taxon>Bacillaceae</taxon>
        <taxon>Cytobacillus</taxon>
    </lineage>
</organism>
<protein>
    <submittedName>
        <fullName evidence="1">Uncharacterized protein</fullName>
    </submittedName>
</protein>
<reference evidence="1 2" key="1">
    <citation type="journal article" date="2010" name="Int. J. Syst. Evol. Microbiol.">
        <title>Bacillus horneckiae sp. nov., isolated from a spacecraft-assembly clean room.</title>
        <authorList>
            <person name="Vaishampayan P."/>
            <person name="Probst A."/>
            <person name="Krishnamurthi S."/>
            <person name="Ghosh S."/>
            <person name="Osman S."/>
            <person name="McDowall A."/>
            <person name="Ruckmani A."/>
            <person name="Mayilraj S."/>
            <person name="Venkateswaran K."/>
        </authorList>
    </citation>
    <scope>NUCLEOTIDE SEQUENCE [LARGE SCALE GENOMIC DNA]</scope>
    <source>
        <strain evidence="2">1PO1SC</strain>
    </source>
</reference>
<dbReference type="Proteomes" id="UP000233343">
    <property type="component" value="Unassembled WGS sequence"/>
</dbReference>
<sequence>MEFFSLQMKGSTKIHPELATNNIICSLILPQKKSITLFQQMKERMIVLQSKPKHESKLA</sequence>
<dbReference type="EMBL" id="PISD01000058">
    <property type="protein sequence ID" value="PKG26803.1"/>
    <property type="molecule type" value="Genomic_DNA"/>
</dbReference>
<dbReference type="AlphaFoldDB" id="A0A2N0ZBA7"/>
<accession>A0A2N0ZBA7</accession>
<evidence type="ECO:0000313" key="1">
    <source>
        <dbReference type="EMBL" id="PKG26803.1"/>
    </source>
</evidence>